<dbReference type="SUPFAM" id="SSF53167">
    <property type="entry name" value="Purine and uridine phosphorylases"/>
    <property type="match status" value="1"/>
</dbReference>
<dbReference type="RefSeq" id="WP_011194948.1">
    <property type="nucleotide sequence ID" value="NC_006177.1"/>
</dbReference>
<dbReference type="AlphaFoldDB" id="Q67R93"/>
<dbReference type="GO" id="GO:0019509">
    <property type="term" value="P:L-methionine salvage from methylthioadenosine"/>
    <property type="evidence" value="ECO:0007669"/>
    <property type="project" value="TreeGrafter"/>
</dbReference>
<dbReference type="Gene3D" id="3.40.50.1580">
    <property type="entry name" value="Nucleoside phosphorylase domain"/>
    <property type="match status" value="1"/>
</dbReference>
<dbReference type="CDD" id="cd09010">
    <property type="entry name" value="MTAP_SsMTAPII_like_MTIP"/>
    <property type="match status" value="1"/>
</dbReference>
<dbReference type="KEGG" id="sth:STH815"/>
<dbReference type="PANTHER" id="PTHR42679:SF2">
    <property type="entry name" value="S-METHYL-5'-THIOADENOSINE PHOSPHORYLASE"/>
    <property type="match status" value="1"/>
</dbReference>
<dbReference type="Pfam" id="PF01048">
    <property type="entry name" value="PNP_UDP_1"/>
    <property type="match status" value="1"/>
</dbReference>
<accession>Q67R93</accession>
<dbReference type="STRING" id="292459.STH815"/>
<name>Q67R93_SYMTH</name>
<dbReference type="InterPro" id="IPR035994">
    <property type="entry name" value="Nucleoside_phosphorylase_sf"/>
</dbReference>
<dbReference type="GO" id="GO:0005829">
    <property type="term" value="C:cytosol"/>
    <property type="evidence" value="ECO:0007669"/>
    <property type="project" value="TreeGrafter"/>
</dbReference>
<feature type="domain" description="Nucleoside phosphorylase" evidence="3">
    <location>
        <begin position="5"/>
        <end position="257"/>
    </location>
</feature>
<gene>
    <name evidence="4" type="ordered locus">STH815</name>
</gene>
<dbReference type="EMBL" id="AP006840">
    <property type="protein sequence ID" value="BAD39800.1"/>
    <property type="molecule type" value="Genomic_DNA"/>
</dbReference>
<dbReference type="GO" id="GO:0009116">
    <property type="term" value="P:nucleoside metabolic process"/>
    <property type="evidence" value="ECO:0007669"/>
    <property type="project" value="InterPro"/>
</dbReference>
<evidence type="ECO:0000256" key="1">
    <source>
        <dbReference type="ARBA" id="ARBA00022676"/>
    </source>
</evidence>
<protein>
    <submittedName>
        <fullName evidence="4">Methylthioadenosine phosphorylase</fullName>
    </submittedName>
</protein>
<dbReference type="GO" id="GO:0017061">
    <property type="term" value="F:S-methyl-5-thioadenosine phosphorylase activity"/>
    <property type="evidence" value="ECO:0007669"/>
    <property type="project" value="InterPro"/>
</dbReference>
<dbReference type="Proteomes" id="UP000000417">
    <property type="component" value="Chromosome"/>
</dbReference>
<dbReference type="InterPro" id="IPR000845">
    <property type="entry name" value="Nucleoside_phosphorylase_d"/>
</dbReference>
<keyword evidence="1" id="KW-0328">Glycosyltransferase</keyword>
<dbReference type="InterPro" id="IPR010044">
    <property type="entry name" value="MTAP"/>
</dbReference>
<keyword evidence="5" id="KW-1185">Reference proteome</keyword>
<evidence type="ECO:0000313" key="5">
    <source>
        <dbReference type="Proteomes" id="UP000000417"/>
    </source>
</evidence>
<organism evidence="4 5">
    <name type="scientific">Symbiobacterium thermophilum (strain DSM 24528 / JCM 14929 / IAM 14863 / T)</name>
    <dbReference type="NCBI Taxonomy" id="292459"/>
    <lineage>
        <taxon>Bacteria</taxon>
        <taxon>Bacillati</taxon>
        <taxon>Bacillota</taxon>
        <taxon>Clostridia</taxon>
        <taxon>Eubacteriales</taxon>
        <taxon>Symbiobacteriaceae</taxon>
        <taxon>Symbiobacterium</taxon>
    </lineage>
</organism>
<evidence type="ECO:0000313" key="4">
    <source>
        <dbReference type="EMBL" id="BAD39800.1"/>
    </source>
</evidence>
<dbReference type="PANTHER" id="PTHR42679">
    <property type="entry name" value="S-METHYL-5'-THIOADENOSINE PHOSPHORYLASE"/>
    <property type="match status" value="1"/>
</dbReference>
<keyword evidence="2" id="KW-0808">Transferase</keyword>
<evidence type="ECO:0000259" key="3">
    <source>
        <dbReference type="Pfam" id="PF01048"/>
    </source>
</evidence>
<dbReference type="HOGENOM" id="CLU_054456_0_2_9"/>
<proteinExistence type="predicted"/>
<dbReference type="eggNOG" id="COG0005">
    <property type="taxonomic scope" value="Bacteria"/>
</dbReference>
<reference evidence="4 5" key="1">
    <citation type="journal article" date="2004" name="Nucleic Acids Res.">
        <title>Genome sequence of Symbiobacterium thermophilum, an uncultivable bacterium that depends on microbial commensalism.</title>
        <authorList>
            <person name="Ueda K."/>
            <person name="Yamashita A."/>
            <person name="Ishikawa J."/>
            <person name="Shimada M."/>
            <person name="Watsuji T."/>
            <person name="Morimura K."/>
            <person name="Ikeda H."/>
            <person name="Hattori M."/>
            <person name="Beppu T."/>
        </authorList>
    </citation>
    <scope>NUCLEOTIDE SEQUENCE [LARGE SCALE GENOMIC DNA]</scope>
    <source>
        <strain evidence="5">T / IAM 14863</strain>
    </source>
</reference>
<sequence>MVDTVIIGGTAAYHLQFDPGWTERTVETPFGPAGPFRIFAVAGRPVAFLSRHGGEGRLGVTPPFINYRANVWAARALGARRVLSWNSAGSMVRALPPGSLAVVSDLIDWTRRRPDSFGAAARDPAVRDTVVRHPAPPAGHATGPAYAGLFDPDLRARLVQAAAACGHRAAPRAVYAATEGARLETRAEIALLAQAGAELVGMTLAPEVFLARELGMAYGSICWVSNYATGVPFDGPEQRLFGPEVGQLMFRIMLRLLEEEANAYG</sequence>
<dbReference type="OrthoDB" id="1523230at2"/>
<evidence type="ECO:0000256" key="2">
    <source>
        <dbReference type="ARBA" id="ARBA00022679"/>
    </source>
</evidence>